<evidence type="ECO:0008006" key="13">
    <source>
        <dbReference type="Google" id="ProtNLM"/>
    </source>
</evidence>
<comment type="subcellular location">
    <subcellularLocation>
        <location evidence="1">Membrane</location>
        <topology evidence="1">Multi-pass membrane protein</topology>
    </subcellularLocation>
</comment>
<dbReference type="PANTHER" id="PTHR31082:SF4">
    <property type="entry name" value="PHEROMONE-REGULATED MEMBRANE PROTEIN 10"/>
    <property type="match status" value="1"/>
</dbReference>
<feature type="non-terminal residue" evidence="11">
    <location>
        <position position="1"/>
    </location>
</feature>
<reference evidence="11 12" key="1">
    <citation type="submission" date="2016-03" db="EMBL/GenBank/DDBJ databases">
        <title>Comparative genomics of the ectomycorrhizal sister species Rhizopogon vinicolor and Rhizopogon vesiculosus (Basidiomycota: Boletales) reveals a divergence of the mating type B locus.</title>
        <authorList>
            <person name="Mujic A.B."/>
            <person name="Kuo A."/>
            <person name="Tritt A."/>
            <person name="Lipzen A."/>
            <person name="Chen C."/>
            <person name="Johnson J."/>
            <person name="Sharma A."/>
            <person name="Barry K."/>
            <person name="Grigoriev I.V."/>
            <person name="Spatafora J.W."/>
        </authorList>
    </citation>
    <scope>NUCLEOTIDE SEQUENCE [LARGE SCALE GENOMIC DNA]</scope>
    <source>
        <strain evidence="11 12">AM-OR11-056</strain>
    </source>
</reference>
<dbReference type="InterPro" id="IPR051361">
    <property type="entry name" value="ThrE/Ser_Exporter"/>
</dbReference>
<dbReference type="PANTHER" id="PTHR31082">
    <property type="entry name" value="PHEROMONE-REGULATED MEMBRANE PROTEIN 10"/>
    <property type="match status" value="1"/>
</dbReference>
<dbReference type="Pfam" id="PF06738">
    <property type="entry name" value="ThrE"/>
    <property type="match status" value="1"/>
</dbReference>
<keyword evidence="4 8" id="KW-0472">Membrane</keyword>
<accession>A0A1J8QAV1</accession>
<feature type="transmembrane region" description="Helical" evidence="8">
    <location>
        <begin position="616"/>
        <end position="633"/>
    </location>
</feature>
<feature type="transmembrane region" description="Helical" evidence="8">
    <location>
        <begin position="589"/>
        <end position="610"/>
    </location>
</feature>
<keyword evidence="12" id="KW-1185">Reference proteome</keyword>
<keyword evidence="2 8" id="KW-0812">Transmembrane</keyword>
<organism evidence="11 12">
    <name type="scientific">Rhizopogon vesiculosus</name>
    <dbReference type="NCBI Taxonomy" id="180088"/>
    <lineage>
        <taxon>Eukaryota</taxon>
        <taxon>Fungi</taxon>
        <taxon>Dikarya</taxon>
        <taxon>Basidiomycota</taxon>
        <taxon>Agaricomycotina</taxon>
        <taxon>Agaricomycetes</taxon>
        <taxon>Agaricomycetidae</taxon>
        <taxon>Boletales</taxon>
        <taxon>Suillineae</taxon>
        <taxon>Rhizopogonaceae</taxon>
        <taxon>Rhizopogon</taxon>
    </lineage>
</organism>
<feature type="transmembrane region" description="Helical" evidence="8">
    <location>
        <begin position="640"/>
        <end position="665"/>
    </location>
</feature>
<feature type="domain" description="Threonine/Serine exporter ThrE" evidence="10">
    <location>
        <begin position="577"/>
        <end position="698"/>
    </location>
</feature>
<dbReference type="OrthoDB" id="413008at2759"/>
<evidence type="ECO:0000256" key="1">
    <source>
        <dbReference type="ARBA" id="ARBA00004141"/>
    </source>
</evidence>
<dbReference type="Pfam" id="PF12821">
    <property type="entry name" value="ThrE_2"/>
    <property type="match status" value="1"/>
</dbReference>
<evidence type="ECO:0000313" key="12">
    <source>
        <dbReference type="Proteomes" id="UP000183567"/>
    </source>
</evidence>
<evidence type="ECO:0000259" key="9">
    <source>
        <dbReference type="Pfam" id="PF06738"/>
    </source>
</evidence>
<dbReference type="GO" id="GO:0016020">
    <property type="term" value="C:membrane"/>
    <property type="evidence" value="ECO:0007669"/>
    <property type="project" value="UniProtKB-SubCell"/>
</dbReference>
<comment type="caution">
    <text evidence="11">The sequence shown here is derived from an EMBL/GenBank/DDBJ whole genome shotgun (WGS) entry which is preliminary data.</text>
</comment>
<feature type="coiled-coil region" evidence="6">
    <location>
        <begin position="242"/>
        <end position="274"/>
    </location>
</feature>
<protein>
    <recommendedName>
        <fullName evidence="13">Threonine/serine exporter-like N-terminal domain-containing protein</fullName>
    </recommendedName>
</protein>
<feature type="transmembrane region" description="Helical" evidence="8">
    <location>
        <begin position="415"/>
        <end position="435"/>
    </location>
</feature>
<evidence type="ECO:0000256" key="3">
    <source>
        <dbReference type="ARBA" id="ARBA00022989"/>
    </source>
</evidence>
<dbReference type="Proteomes" id="UP000183567">
    <property type="component" value="Unassembled WGS sequence"/>
</dbReference>
<evidence type="ECO:0000259" key="10">
    <source>
        <dbReference type="Pfam" id="PF12821"/>
    </source>
</evidence>
<evidence type="ECO:0000256" key="8">
    <source>
        <dbReference type="SAM" id="Phobius"/>
    </source>
</evidence>
<feature type="region of interest" description="Disordered" evidence="7">
    <location>
        <begin position="202"/>
        <end position="230"/>
    </location>
</feature>
<feature type="domain" description="Threonine/serine exporter-like N-terminal" evidence="9">
    <location>
        <begin position="290"/>
        <end position="528"/>
    </location>
</feature>
<dbReference type="STRING" id="180088.A0A1J8QAV1"/>
<evidence type="ECO:0000256" key="4">
    <source>
        <dbReference type="ARBA" id="ARBA00023136"/>
    </source>
</evidence>
<feature type="transmembrane region" description="Helical" evidence="8">
    <location>
        <begin position="677"/>
        <end position="697"/>
    </location>
</feature>
<proteinExistence type="inferred from homology"/>
<feature type="transmembrane region" description="Helical" evidence="8">
    <location>
        <begin position="562"/>
        <end position="582"/>
    </location>
</feature>
<gene>
    <name evidence="11" type="ORF">AZE42_10433</name>
</gene>
<feature type="transmembrane region" description="Helical" evidence="8">
    <location>
        <begin position="472"/>
        <end position="496"/>
    </location>
</feature>
<keyword evidence="3 8" id="KW-1133">Transmembrane helix</keyword>
<dbReference type="AlphaFoldDB" id="A0A1J8QAV1"/>
<keyword evidence="6" id="KW-0175">Coiled coil</keyword>
<dbReference type="InterPro" id="IPR024528">
    <property type="entry name" value="ThrE_2"/>
</dbReference>
<sequence>ATTAALVAGASALAGAAVPQQTGLAPDLKRGYGLVRYKFEDGVDVNLDPSASEIPPAPPPTVMIPPESWGSSPDRDHVEGMGMARTPPRLHLPRRTRSTDFDFTRGVGGRVEEDHEGEAAASASTCVAGNEDEDGSLDTLAAPMTTAADSPGSGMGLLRPDMTPASTLREGKKSKRWSGVLKDLPLPLHGMHIKGFSLSMPGTPNRYPASAASTPGGTRHSSSGIVTPDEKMGDEDYFGVGAKWMEEQKEKERNEVKERERRAKEKRRKRKKAEVYITRHVAAILQRQEFISKLARAMMMFGGPSHRLVAQIQSTARVLELELSCMYLPDVMWISFEDSATGTSNVKFIRQGSALDIGKLGEVHGLYWDVIHDVISVSSASAALDSLMRKKPLYNFGQLIFLGGMCSASICSVSFSGSFIDCLVSFPLGALLVTIQLLSVRNELYSNMFEITVATLLSFLSAALASTTHFCYSAVASSSVVLILPGFIVLCGSLELSSRSLVAGSVRLCYALMYSLFLGFGLSIGAELYQTIGGHGIYGATDYSCSESHHSDGPWWQRTPSLWWAFLTVPSYSLFLSLRFGAVLRQKELLLLVAISCIGWVTNHFVGTKFPNQSDISAAVGAFAVGFVSNLYGRFFEGNAFVVMITGILFQVPSGLGNGGLFNFVSDQASGSGSSSSYLSGFDTALQLISTGIGLTISTKDGQSKEREWHIKAIQRESVVRGVPLLTSFLHFFPAWTSFSFVSTRLAHSFASACSSSTFLIT</sequence>
<feature type="transmembrane region" description="Helical" evidence="8">
    <location>
        <begin position="718"/>
        <end position="736"/>
    </location>
</feature>
<dbReference type="InterPro" id="IPR010619">
    <property type="entry name" value="ThrE-like_N"/>
</dbReference>
<dbReference type="GO" id="GO:0022857">
    <property type="term" value="F:transmembrane transporter activity"/>
    <property type="evidence" value="ECO:0007669"/>
    <property type="project" value="InterPro"/>
</dbReference>
<evidence type="ECO:0000256" key="7">
    <source>
        <dbReference type="SAM" id="MobiDB-lite"/>
    </source>
</evidence>
<feature type="compositionally biased region" description="Polar residues" evidence="7">
    <location>
        <begin position="211"/>
        <end position="225"/>
    </location>
</feature>
<evidence type="ECO:0000256" key="2">
    <source>
        <dbReference type="ARBA" id="ARBA00022692"/>
    </source>
</evidence>
<evidence type="ECO:0000313" key="11">
    <source>
        <dbReference type="EMBL" id="OJA10729.1"/>
    </source>
</evidence>
<comment type="similarity">
    <text evidence="5">Belongs to the ThrE exporter (TC 2.A.79) family.</text>
</comment>
<evidence type="ECO:0000256" key="6">
    <source>
        <dbReference type="SAM" id="Coils"/>
    </source>
</evidence>
<feature type="transmembrane region" description="Helical" evidence="8">
    <location>
        <begin position="508"/>
        <end position="526"/>
    </location>
</feature>
<name>A0A1J8QAV1_9AGAM</name>
<evidence type="ECO:0000256" key="5">
    <source>
        <dbReference type="ARBA" id="ARBA00034125"/>
    </source>
</evidence>
<dbReference type="EMBL" id="LVVM01005383">
    <property type="protein sequence ID" value="OJA10729.1"/>
    <property type="molecule type" value="Genomic_DNA"/>
</dbReference>